<protein>
    <submittedName>
        <fullName evidence="4">Uncharacterized protein</fullName>
    </submittedName>
</protein>
<dbReference type="PANTHER" id="PTHR22925">
    <property type="entry name" value="GLYCOSYL HYDROLASE 43 FAMILY MEMBER"/>
    <property type="match status" value="1"/>
</dbReference>
<keyword evidence="2" id="KW-0378">Hydrolase</keyword>
<dbReference type="SUPFAM" id="SSF75005">
    <property type="entry name" value="Arabinanase/levansucrase/invertase"/>
    <property type="match status" value="1"/>
</dbReference>
<dbReference type="InterPro" id="IPR023296">
    <property type="entry name" value="Glyco_hydro_beta-prop_sf"/>
</dbReference>
<accession>A0A4D9D6I3</accession>
<dbReference type="AlphaFoldDB" id="A0A4D9D6I3"/>
<dbReference type="InterPro" id="IPR006710">
    <property type="entry name" value="Glyco_hydro_43"/>
</dbReference>
<gene>
    <name evidence="4" type="ORF">NSK_003489</name>
</gene>
<dbReference type="GO" id="GO:0005975">
    <property type="term" value="P:carbohydrate metabolic process"/>
    <property type="evidence" value="ECO:0007669"/>
    <property type="project" value="InterPro"/>
</dbReference>
<evidence type="ECO:0000256" key="2">
    <source>
        <dbReference type="ARBA" id="ARBA00022801"/>
    </source>
</evidence>
<evidence type="ECO:0000256" key="3">
    <source>
        <dbReference type="ARBA" id="ARBA00023295"/>
    </source>
</evidence>
<dbReference type="Pfam" id="PF04616">
    <property type="entry name" value="Glyco_hydro_43"/>
    <property type="match status" value="1"/>
</dbReference>
<proteinExistence type="inferred from homology"/>
<evidence type="ECO:0000313" key="4">
    <source>
        <dbReference type="EMBL" id="TFJ85065.1"/>
    </source>
</evidence>
<dbReference type="Gene3D" id="2.115.10.20">
    <property type="entry name" value="Glycosyl hydrolase domain, family 43"/>
    <property type="match status" value="1"/>
</dbReference>
<dbReference type="OrthoDB" id="9970295at2759"/>
<keyword evidence="3" id="KW-0326">Glycosidase</keyword>
<reference evidence="4 5" key="1">
    <citation type="submission" date="2019-01" db="EMBL/GenBank/DDBJ databases">
        <title>Nuclear Genome Assembly of the Microalgal Biofuel strain Nannochloropsis salina CCMP1776.</title>
        <authorList>
            <person name="Hovde B."/>
        </authorList>
    </citation>
    <scope>NUCLEOTIDE SEQUENCE [LARGE SCALE GENOMIC DNA]</scope>
    <source>
        <strain evidence="4 5">CCMP1776</strain>
    </source>
</reference>
<dbReference type="GO" id="GO:0004553">
    <property type="term" value="F:hydrolase activity, hydrolyzing O-glycosyl compounds"/>
    <property type="evidence" value="ECO:0007669"/>
    <property type="project" value="InterPro"/>
</dbReference>
<comment type="similarity">
    <text evidence="1">Belongs to the glycosyl hydrolase 43 family.</text>
</comment>
<sequence length="726" mass="82259">MVPVAPILLTDRESFKSEELHYLWKVENQREIAATTEGNGARNATGPGAGVAACTLVVDGYDMQSFEDRTAALSCLRNKSIVMVGDSLTRYQYLNLVNFLENGVWGGPDPQLENEFQWKGWLPFYQGTNARFNGRETCDCYREEPAERRGNIENRYYHNEVLDVWVTFFQWFNPACGHQGHNLTWLNVSVPPPRLDRAPKRYGQTPDVDEWRNLYREGRHFQEKTLVRSDASAMPLTSTLHLLEEKEASSIPSRQRGCEPGACNQDPHWVHDVYGLFTDVVPLLNPDVLVFNSGHWGRLPGAYDLERLAQSAIEAVRVSNGRVVYKTTTWPRINDPFAPEDDLKDFFQRQAKFVLFDNTKPAFDTEGRILDAHDGTIQRFHKDGPYYMHAVEYGLCQAPNVTGCDSPDRCGFRLDHNLSVYTSWDLSSGSWAFQGYAFPWTERPAGTLFRPSAVFNPTTHEYILWWNYVYPNGTYAGFAVATSSKPQGPFEQRRAQVNIAHLPAGDFHLFVDDDGTGYVLYSADFWITIEELTPDFLGVSGRAFDGFRGNRSEWGFEAPVMFKRKGIYYILFGPMCCFCYQGSGIRVYTATSPLGTYTFQGDDIACASKGTLAATAHTRADNDGPIPTPEQGCLFYGTDQISTTRAQQNFVVEVQTSGGETEYVWTGDRWMQSPDGLKGHEPQYWFPLSFDEQGRIERVSWIDLFVLDVADMTEEDEALPLRVSQS</sequence>
<organism evidence="4 5">
    <name type="scientific">Nannochloropsis salina CCMP1776</name>
    <dbReference type="NCBI Taxonomy" id="1027361"/>
    <lineage>
        <taxon>Eukaryota</taxon>
        <taxon>Sar</taxon>
        <taxon>Stramenopiles</taxon>
        <taxon>Ochrophyta</taxon>
        <taxon>Eustigmatophyceae</taxon>
        <taxon>Eustigmatales</taxon>
        <taxon>Monodopsidaceae</taxon>
        <taxon>Microchloropsis</taxon>
        <taxon>Microchloropsis salina</taxon>
    </lineage>
</organism>
<dbReference type="EMBL" id="SDOX01000016">
    <property type="protein sequence ID" value="TFJ85065.1"/>
    <property type="molecule type" value="Genomic_DNA"/>
</dbReference>
<keyword evidence="5" id="KW-1185">Reference proteome</keyword>
<dbReference type="PANTHER" id="PTHR22925:SF3">
    <property type="entry name" value="GLYCOSYL HYDROLASE FAMILY PROTEIN 43"/>
    <property type="match status" value="1"/>
</dbReference>
<evidence type="ECO:0000313" key="5">
    <source>
        <dbReference type="Proteomes" id="UP000355283"/>
    </source>
</evidence>
<name>A0A4D9D6I3_9STRA</name>
<dbReference type="CDD" id="cd18824">
    <property type="entry name" value="GH43_CtGH43-like"/>
    <property type="match status" value="1"/>
</dbReference>
<evidence type="ECO:0000256" key="1">
    <source>
        <dbReference type="ARBA" id="ARBA00009865"/>
    </source>
</evidence>
<dbReference type="Proteomes" id="UP000355283">
    <property type="component" value="Unassembled WGS sequence"/>
</dbReference>
<comment type="caution">
    <text evidence="4">The sequence shown here is derived from an EMBL/GenBank/DDBJ whole genome shotgun (WGS) entry which is preliminary data.</text>
</comment>